<dbReference type="AlphaFoldDB" id="A0A399Q2A0"/>
<feature type="non-terminal residue" evidence="2">
    <location>
        <position position="1"/>
    </location>
</feature>
<proteinExistence type="predicted"/>
<organism evidence="2 3">
    <name type="scientific">Clavibacter michiganensis subsp. insidiosus</name>
    <dbReference type="NCBI Taxonomy" id="33014"/>
    <lineage>
        <taxon>Bacteria</taxon>
        <taxon>Bacillati</taxon>
        <taxon>Actinomycetota</taxon>
        <taxon>Actinomycetes</taxon>
        <taxon>Micrococcales</taxon>
        <taxon>Microbacteriaceae</taxon>
        <taxon>Clavibacter</taxon>
    </lineage>
</organism>
<evidence type="ECO:0000313" key="3">
    <source>
        <dbReference type="Proteomes" id="UP000266634"/>
    </source>
</evidence>
<gene>
    <name evidence="2" type="ORF">DZF93_15055</name>
</gene>
<protein>
    <submittedName>
        <fullName evidence="2">DUF3418 domain-containing protein</fullName>
    </submittedName>
</protein>
<evidence type="ECO:0000259" key="1">
    <source>
        <dbReference type="Pfam" id="PF11898"/>
    </source>
</evidence>
<sequence length="258" mass="28217">PALVDEGSTVAIRLMATAEDQARAMPGGVRRLLVLAIANPSAYVKQHLTSQEKLMLATSPYPNVQALFDDCLLACIDQVLERVAPGGAIYSKELFETARDRISGVVMDSMFDTVALVNRVLTGARDAERAIKQATSMQLIGALTDAREQLAGLVYPGFVSVTGLARLQRLPAYLSGLTHRVQRRPDQPARDRAWMTEVQKATDLYREAGGVIPSAPHAPESLVHARWMLEELRLSLFAQHLPTAEPVSLQRIRKVLAG</sequence>
<reference evidence="2 3" key="1">
    <citation type="submission" date="2018-08" db="EMBL/GenBank/DDBJ databases">
        <title>Genome Sequence of Clavibacter michiganensis Subspecies type strains, and the Atypical Peach-Colored Strains Isolated from Tomato.</title>
        <authorList>
            <person name="Osdaghi E."/>
            <person name="Portier P."/>
            <person name="Briand M."/>
            <person name="Jacques M.-A."/>
        </authorList>
    </citation>
    <scope>NUCLEOTIDE SEQUENCE [LARGE SCALE GENOMIC DNA]</scope>
    <source>
        <strain evidence="2 3">CFBP 6488</strain>
    </source>
</reference>
<evidence type="ECO:0000313" key="2">
    <source>
        <dbReference type="EMBL" id="RIJ12754.1"/>
    </source>
</evidence>
<dbReference type="EMBL" id="QWEA01000842">
    <property type="protein sequence ID" value="RIJ12754.1"/>
    <property type="molecule type" value="Genomic_DNA"/>
</dbReference>
<dbReference type="Proteomes" id="UP000266634">
    <property type="component" value="Unassembled WGS sequence"/>
</dbReference>
<feature type="domain" description="RNA helicase HrpA C-terminal" evidence="1">
    <location>
        <begin position="1"/>
        <end position="256"/>
    </location>
</feature>
<accession>A0A399Q2A0</accession>
<dbReference type="Pfam" id="PF11898">
    <property type="entry name" value="DUF3418"/>
    <property type="match status" value="1"/>
</dbReference>
<dbReference type="InterPro" id="IPR024590">
    <property type="entry name" value="HrpA_C"/>
</dbReference>
<name>A0A399Q2A0_9MICO</name>
<comment type="caution">
    <text evidence="2">The sequence shown here is derived from an EMBL/GenBank/DDBJ whole genome shotgun (WGS) entry which is preliminary data.</text>
</comment>